<evidence type="ECO:0000313" key="1">
    <source>
        <dbReference type="EMBL" id="JAH71700.1"/>
    </source>
</evidence>
<name>A0A0E9V2L8_ANGAN</name>
<reference evidence="1" key="1">
    <citation type="submission" date="2014-11" db="EMBL/GenBank/DDBJ databases">
        <authorList>
            <person name="Amaro Gonzalez C."/>
        </authorList>
    </citation>
    <scope>NUCLEOTIDE SEQUENCE</scope>
</reference>
<proteinExistence type="predicted"/>
<reference evidence="1" key="2">
    <citation type="journal article" date="2015" name="Fish Shellfish Immunol.">
        <title>Early steps in the European eel (Anguilla anguilla)-Vibrio vulnificus interaction in the gills: Role of the RtxA13 toxin.</title>
        <authorList>
            <person name="Callol A."/>
            <person name="Pajuelo D."/>
            <person name="Ebbesson L."/>
            <person name="Teles M."/>
            <person name="MacKenzie S."/>
            <person name="Amaro C."/>
        </authorList>
    </citation>
    <scope>NUCLEOTIDE SEQUENCE</scope>
</reference>
<dbReference type="EMBL" id="GBXM01036877">
    <property type="protein sequence ID" value="JAH71700.1"/>
    <property type="molecule type" value="Transcribed_RNA"/>
</dbReference>
<dbReference type="AlphaFoldDB" id="A0A0E9V2L8"/>
<organism evidence="1">
    <name type="scientific">Anguilla anguilla</name>
    <name type="common">European freshwater eel</name>
    <name type="synonym">Muraena anguilla</name>
    <dbReference type="NCBI Taxonomy" id="7936"/>
    <lineage>
        <taxon>Eukaryota</taxon>
        <taxon>Metazoa</taxon>
        <taxon>Chordata</taxon>
        <taxon>Craniata</taxon>
        <taxon>Vertebrata</taxon>
        <taxon>Euteleostomi</taxon>
        <taxon>Actinopterygii</taxon>
        <taxon>Neopterygii</taxon>
        <taxon>Teleostei</taxon>
        <taxon>Anguilliformes</taxon>
        <taxon>Anguillidae</taxon>
        <taxon>Anguilla</taxon>
    </lineage>
</organism>
<accession>A0A0E9V2L8</accession>
<protein>
    <submittedName>
        <fullName evidence="1">Uncharacterized protein</fullName>
    </submittedName>
</protein>
<sequence>MEIKQWTIVYNRCICMLPERNRAFSLRKSNTIVK</sequence>